<keyword evidence="1" id="KW-1015">Disulfide bond</keyword>
<dbReference type="InterPro" id="IPR001304">
    <property type="entry name" value="C-type_lectin-like"/>
</dbReference>
<dbReference type="Gene3D" id="3.10.100.10">
    <property type="entry name" value="Mannose-Binding Protein A, subunit A"/>
    <property type="match status" value="1"/>
</dbReference>
<keyword evidence="5" id="KW-1185">Reference proteome</keyword>
<dbReference type="SMART" id="SM00034">
    <property type="entry name" value="CLECT"/>
    <property type="match status" value="1"/>
</dbReference>
<dbReference type="STRING" id="34508.A0A4U5MMN9"/>
<gene>
    <name evidence="4" type="ORF">L596_022735</name>
</gene>
<dbReference type="OrthoDB" id="5877732at2759"/>
<reference evidence="4 5" key="1">
    <citation type="journal article" date="2015" name="Genome Biol.">
        <title>Comparative genomics of Steinernema reveals deeply conserved gene regulatory networks.</title>
        <authorList>
            <person name="Dillman A.R."/>
            <person name="Macchietto M."/>
            <person name="Porter C.F."/>
            <person name="Rogers A."/>
            <person name="Williams B."/>
            <person name="Antoshechkin I."/>
            <person name="Lee M.M."/>
            <person name="Goodwin Z."/>
            <person name="Lu X."/>
            <person name="Lewis E.E."/>
            <person name="Goodrich-Blair H."/>
            <person name="Stock S.P."/>
            <person name="Adams B.J."/>
            <person name="Sternberg P.W."/>
            <person name="Mortazavi A."/>
        </authorList>
    </citation>
    <scope>NUCLEOTIDE SEQUENCE [LARGE SCALE GENOMIC DNA]</scope>
    <source>
        <strain evidence="4 5">ALL</strain>
    </source>
</reference>
<dbReference type="InterPro" id="IPR018378">
    <property type="entry name" value="C-type_lectin_CS"/>
</dbReference>
<dbReference type="AlphaFoldDB" id="A0A4U5MMN9"/>
<proteinExistence type="predicted"/>
<evidence type="ECO:0000313" key="4">
    <source>
        <dbReference type="EMBL" id="TKR70751.1"/>
    </source>
</evidence>
<dbReference type="InterPro" id="IPR050111">
    <property type="entry name" value="C-type_lectin/snaclec_domain"/>
</dbReference>
<dbReference type="Proteomes" id="UP000298663">
    <property type="component" value="Unassembled WGS sequence"/>
</dbReference>
<dbReference type="InterPro" id="IPR016186">
    <property type="entry name" value="C-type_lectin-like/link_sf"/>
</dbReference>
<feature type="domain" description="C-type lectin" evidence="3">
    <location>
        <begin position="136"/>
        <end position="245"/>
    </location>
</feature>
<dbReference type="Pfam" id="PF00059">
    <property type="entry name" value="Lectin_C"/>
    <property type="match status" value="1"/>
</dbReference>
<accession>A0A4U5MMN9</accession>
<dbReference type="PANTHER" id="PTHR22803">
    <property type="entry name" value="MANNOSE, PHOSPHOLIPASE, LECTIN RECEPTOR RELATED"/>
    <property type="match status" value="1"/>
</dbReference>
<dbReference type="EMBL" id="AZBU02000007">
    <property type="protein sequence ID" value="TKR70751.1"/>
    <property type="molecule type" value="Genomic_DNA"/>
</dbReference>
<organism evidence="4 5">
    <name type="scientific">Steinernema carpocapsae</name>
    <name type="common">Entomopathogenic nematode</name>
    <dbReference type="NCBI Taxonomy" id="34508"/>
    <lineage>
        <taxon>Eukaryota</taxon>
        <taxon>Metazoa</taxon>
        <taxon>Ecdysozoa</taxon>
        <taxon>Nematoda</taxon>
        <taxon>Chromadorea</taxon>
        <taxon>Rhabditida</taxon>
        <taxon>Tylenchina</taxon>
        <taxon>Panagrolaimomorpha</taxon>
        <taxon>Strongyloidoidea</taxon>
        <taxon>Steinernematidae</taxon>
        <taxon>Steinernema</taxon>
    </lineage>
</organism>
<feature type="signal peptide" evidence="2">
    <location>
        <begin position="1"/>
        <end position="18"/>
    </location>
</feature>
<dbReference type="InterPro" id="IPR016187">
    <property type="entry name" value="CTDL_fold"/>
</dbReference>
<dbReference type="PROSITE" id="PS00615">
    <property type="entry name" value="C_TYPE_LECTIN_1"/>
    <property type="match status" value="1"/>
</dbReference>
<evidence type="ECO:0000313" key="5">
    <source>
        <dbReference type="Proteomes" id="UP000298663"/>
    </source>
</evidence>
<feature type="chain" id="PRO_5020445947" description="C-type lectin domain-containing protein" evidence="2">
    <location>
        <begin position="19"/>
        <end position="250"/>
    </location>
</feature>
<protein>
    <recommendedName>
        <fullName evidence="3">C-type lectin domain-containing protein</fullName>
    </recommendedName>
</protein>
<evidence type="ECO:0000259" key="3">
    <source>
        <dbReference type="PROSITE" id="PS50041"/>
    </source>
</evidence>
<keyword evidence="2" id="KW-0732">Signal</keyword>
<comment type="caution">
    <text evidence="4">The sequence shown here is derived from an EMBL/GenBank/DDBJ whole genome shotgun (WGS) entry which is preliminary data.</text>
</comment>
<dbReference type="PROSITE" id="PS50041">
    <property type="entry name" value="C_TYPE_LECTIN_2"/>
    <property type="match status" value="1"/>
</dbReference>
<name>A0A4U5MMN9_STECR</name>
<sequence length="250" mass="28412">MHLLLSLAFTLLIHLASSERSCPIGTLLNLDKTRCFHYVPVPKPLTDVSRICENLGLRYANAGSNLEQFMATSAFCLDQQKKLEDRIAYCWIGGHESLHPVNATLPFLCEQDSIEDKPVTCEPCTTTPAPLNWIPFDNHLYAHVRKFTPKGEAEEWCAEQGGQLTSILSKEENDFIGSICTDYCMTGGFSPFHNQTYVWQDGTPMVYTKWYHDMPKSSNERYCVIYTHEGWASYQCTKPLPFICKKPQIA</sequence>
<dbReference type="SUPFAM" id="SSF56436">
    <property type="entry name" value="C-type lectin-like"/>
    <property type="match status" value="1"/>
</dbReference>
<evidence type="ECO:0000256" key="1">
    <source>
        <dbReference type="ARBA" id="ARBA00023157"/>
    </source>
</evidence>
<reference evidence="4 5" key="2">
    <citation type="journal article" date="2019" name="G3 (Bethesda)">
        <title>Hybrid Assembly of the Genome of the Entomopathogenic Nematode Steinernema carpocapsae Identifies the X-Chromosome.</title>
        <authorList>
            <person name="Serra L."/>
            <person name="Macchietto M."/>
            <person name="Macias-Munoz A."/>
            <person name="McGill C.J."/>
            <person name="Rodriguez I.M."/>
            <person name="Rodriguez B."/>
            <person name="Murad R."/>
            <person name="Mortazavi A."/>
        </authorList>
    </citation>
    <scope>NUCLEOTIDE SEQUENCE [LARGE SCALE GENOMIC DNA]</scope>
    <source>
        <strain evidence="4 5">ALL</strain>
    </source>
</reference>
<evidence type="ECO:0000256" key="2">
    <source>
        <dbReference type="SAM" id="SignalP"/>
    </source>
</evidence>
<dbReference type="CDD" id="cd00037">
    <property type="entry name" value="CLECT"/>
    <property type="match status" value="1"/>
</dbReference>